<proteinExistence type="predicted"/>
<protein>
    <submittedName>
        <fullName evidence="2">Uncharacterized protein</fullName>
    </submittedName>
</protein>
<organism evidence="2 3">
    <name type="scientific">Thalassiosira oceanica</name>
    <name type="common">Marine diatom</name>
    <dbReference type="NCBI Taxonomy" id="159749"/>
    <lineage>
        <taxon>Eukaryota</taxon>
        <taxon>Sar</taxon>
        <taxon>Stramenopiles</taxon>
        <taxon>Ochrophyta</taxon>
        <taxon>Bacillariophyta</taxon>
        <taxon>Coscinodiscophyceae</taxon>
        <taxon>Thalassiosirophycidae</taxon>
        <taxon>Thalassiosirales</taxon>
        <taxon>Thalassiosiraceae</taxon>
        <taxon>Thalassiosira</taxon>
    </lineage>
</organism>
<comment type="caution">
    <text evidence="2">The sequence shown here is derived from an EMBL/GenBank/DDBJ whole genome shotgun (WGS) entry which is preliminary data.</text>
</comment>
<dbReference type="Proteomes" id="UP000266841">
    <property type="component" value="Unassembled WGS sequence"/>
</dbReference>
<evidence type="ECO:0000313" key="2">
    <source>
        <dbReference type="EMBL" id="EJK74317.1"/>
    </source>
</evidence>
<feature type="compositionally biased region" description="Basic and acidic residues" evidence="1">
    <location>
        <begin position="219"/>
        <end position="235"/>
    </location>
</feature>
<evidence type="ECO:0000313" key="3">
    <source>
        <dbReference type="Proteomes" id="UP000266841"/>
    </source>
</evidence>
<gene>
    <name evidence="2" type="ORF">THAOC_04012</name>
</gene>
<dbReference type="EMBL" id="AGNL01003792">
    <property type="protein sequence ID" value="EJK74317.1"/>
    <property type="molecule type" value="Genomic_DNA"/>
</dbReference>
<keyword evidence="3" id="KW-1185">Reference proteome</keyword>
<name>K0TPB0_THAOC</name>
<dbReference type="AlphaFoldDB" id="K0TPB0"/>
<feature type="non-terminal residue" evidence="2">
    <location>
        <position position="243"/>
    </location>
</feature>
<feature type="compositionally biased region" description="Low complexity" evidence="1">
    <location>
        <begin position="141"/>
        <end position="153"/>
    </location>
</feature>
<accession>K0TPB0</accession>
<feature type="region of interest" description="Disordered" evidence="1">
    <location>
        <begin position="137"/>
        <end position="170"/>
    </location>
</feature>
<evidence type="ECO:0000256" key="1">
    <source>
        <dbReference type="SAM" id="MobiDB-lite"/>
    </source>
</evidence>
<feature type="region of interest" description="Disordered" evidence="1">
    <location>
        <begin position="190"/>
        <end position="243"/>
    </location>
</feature>
<sequence length="243" mass="27328">MSSSVLDNSLRSVDETGHNSWNVRTKHRSTIKDMFISSFVDVEEPPHRTDYRQESISALLENDDDWTEFQKSCAKAHVTTTAGVKAMLQQFLEDKASSRAQTEVEKEGEVERPFVYPGHMRRIESYGSFTVSTFGRRDTNDSSSSIINNGRGSMQSRLDRSDRSLRSSGNSYDNIIRGDLSCFGEEYDVPTKKDKEQKTTFGTRVDTALRKSTGSMGDHLSHDWRVGGSEPEQRTAPEAAVEP</sequence>
<reference evidence="2 3" key="1">
    <citation type="journal article" date="2012" name="Genome Biol.">
        <title>Genome and low-iron response of an oceanic diatom adapted to chronic iron limitation.</title>
        <authorList>
            <person name="Lommer M."/>
            <person name="Specht M."/>
            <person name="Roy A.S."/>
            <person name="Kraemer L."/>
            <person name="Andreson R."/>
            <person name="Gutowska M.A."/>
            <person name="Wolf J."/>
            <person name="Bergner S.V."/>
            <person name="Schilhabel M.B."/>
            <person name="Klostermeier U.C."/>
            <person name="Beiko R.G."/>
            <person name="Rosenstiel P."/>
            <person name="Hippler M."/>
            <person name="Laroche J."/>
        </authorList>
    </citation>
    <scope>NUCLEOTIDE SEQUENCE [LARGE SCALE GENOMIC DNA]</scope>
    <source>
        <strain evidence="2 3">CCMP1005</strain>
    </source>
</reference>